<keyword evidence="2" id="KW-1185">Reference proteome</keyword>
<name>A0A2A6CEP8_PRIPA</name>
<dbReference type="AlphaFoldDB" id="A0A2A6CEP8"/>
<proteinExistence type="predicted"/>
<protein>
    <submittedName>
        <fullName evidence="1">Uncharacterized protein</fullName>
    </submittedName>
</protein>
<dbReference type="InterPro" id="IPR016024">
    <property type="entry name" value="ARM-type_fold"/>
</dbReference>
<gene>
    <name evidence="1" type="primary">WBGene00272401</name>
</gene>
<reference evidence="1" key="2">
    <citation type="submission" date="2022-06" db="UniProtKB">
        <authorList>
            <consortium name="EnsemblMetazoa"/>
        </authorList>
    </citation>
    <scope>IDENTIFICATION</scope>
    <source>
        <strain evidence="1">PS312</strain>
    </source>
</reference>
<accession>A0A8R1UJT6</accession>
<sequence>MKWGKVDTFSANVLETAINESNESVKEELSSLLGIIDYLRDEDWPELKLFFANSINSDDHSLLLKAFGLLGNPHLCEWSLIHNIIVKSILGSDPSLRKLAIHIFGKYIGDIDEKTIKSVLPIVIREAGMGCTHVSVSDTDFENQGAVLGDAKCTAEHATALSCLFAIVLDKRIGDNSSTIFAICTQTALNAHDCMKNESLYTSVQMAKVLCENHHAIPSDLINDIIVSSLLLMTHALDSKYAIRKWMGYNPAIEDESLNSFIHMDSAEIMGHWYLRNIMDEIGLQFGKENACAALKKATRAFLEEG</sequence>
<reference evidence="2" key="1">
    <citation type="journal article" date="2008" name="Nat. Genet.">
        <title>The Pristionchus pacificus genome provides a unique perspective on nematode lifestyle and parasitism.</title>
        <authorList>
            <person name="Dieterich C."/>
            <person name="Clifton S.W."/>
            <person name="Schuster L.N."/>
            <person name="Chinwalla A."/>
            <person name="Delehaunty K."/>
            <person name="Dinkelacker I."/>
            <person name="Fulton L."/>
            <person name="Fulton R."/>
            <person name="Godfrey J."/>
            <person name="Minx P."/>
            <person name="Mitreva M."/>
            <person name="Roeseler W."/>
            <person name="Tian H."/>
            <person name="Witte H."/>
            <person name="Yang S.P."/>
            <person name="Wilson R.K."/>
            <person name="Sommer R.J."/>
        </authorList>
    </citation>
    <scope>NUCLEOTIDE SEQUENCE [LARGE SCALE GENOMIC DNA]</scope>
    <source>
        <strain evidence="2">PS312</strain>
    </source>
</reference>
<evidence type="ECO:0000313" key="1">
    <source>
        <dbReference type="EnsemblMetazoa" id="PPA34032.1"/>
    </source>
</evidence>
<evidence type="ECO:0000313" key="2">
    <source>
        <dbReference type="Proteomes" id="UP000005239"/>
    </source>
</evidence>
<dbReference type="EnsemblMetazoa" id="PPA34032.1">
    <property type="protein sequence ID" value="PPA34032.1"/>
    <property type="gene ID" value="WBGene00272401"/>
</dbReference>
<dbReference type="SUPFAM" id="SSF48371">
    <property type="entry name" value="ARM repeat"/>
    <property type="match status" value="1"/>
</dbReference>
<dbReference type="Proteomes" id="UP000005239">
    <property type="component" value="Unassembled WGS sequence"/>
</dbReference>
<organism evidence="1 2">
    <name type="scientific">Pristionchus pacificus</name>
    <name type="common">Parasitic nematode worm</name>
    <dbReference type="NCBI Taxonomy" id="54126"/>
    <lineage>
        <taxon>Eukaryota</taxon>
        <taxon>Metazoa</taxon>
        <taxon>Ecdysozoa</taxon>
        <taxon>Nematoda</taxon>
        <taxon>Chromadorea</taxon>
        <taxon>Rhabditida</taxon>
        <taxon>Rhabditina</taxon>
        <taxon>Diplogasteromorpha</taxon>
        <taxon>Diplogasteroidea</taxon>
        <taxon>Neodiplogasteridae</taxon>
        <taxon>Pristionchus</taxon>
    </lineage>
</organism>
<accession>A0A2A6CEP8</accession>